<organism evidence="1 2">
    <name type="scientific">Spirodela intermedia</name>
    <name type="common">Intermediate duckweed</name>
    <dbReference type="NCBI Taxonomy" id="51605"/>
    <lineage>
        <taxon>Eukaryota</taxon>
        <taxon>Viridiplantae</taxon>
        <taxon>Streptophyta</taxon>
        <taxon>Embryophyta</taxon>
        <taxon>Tracheophyta</taxon>
        <taxon>Spermatophyta</taxon>
        <taxon>Magnoliopsida</taxon>
        <taxon>Liliopsida</taxon>
        <taxon>Araceae</taxon>
        <taxon>Lemnoideae</taxon>
        <taxon>Spirodela</taxon>
    </lineage>
</organism>
<reference evidence="1" key="1">
    <citation type="submission" date="2020-02" db="EMBL/GenBank/DDBJ databases">
        <authorList>
            <person name="Scholz U."/>
            <person name="Mascher M."/>
            <person name="Fiebig A."/>
        </authorList>
    </citation>
    <scope>NUCLEOTIDE SEQUENCE</scope>
</reference>
<evidence type="ECO:0000313" key="2">
    <source>
        <dbReference type="Proteomes" id="UP000663760"/>
    </source>
</evidence>
<dbReference type="EMBL" id="LR746265">
    <property type="protein sequence ID" value="CAA7392124.1"/>
    <property type="molecule type" value="Genomic_DNA"/>
</dbReference>
<protein>
    <submittedName>
        <fullName evidence="1">Uncharacterized protein</fullName>
    </submittedName>
</protein>
<gene>
    <name evidence="1" type="ORF">SI8410_02003303</name>
</gene>
<dbReference type="AlphaFoldDB" id="A0A7I8K4M1"/>
<keyword evidence="2" id="KW-1185">Reference proteome</keyword>
<evidence type="ECO:0000313" key="1">
    <source>
        <dbReference type="EMBL" id="CAA7392124.1"/>
    </source>
</evidence>
<proteinExistence type="predicted"/>
<sequence length="20" mass="2496">MSWSFILRFTQQEEALHCIR</sequence>
<name>A0A7I8K4M1_SPIIN</name>
<accession>A0A7I8K4M1</accession>
<dbReference type="Proteomes" id="UP000663760">
    <property type="component" value="Chromosome 2"/>
</dbReference>